<dbReference type="EMBL" id="PQSP01000005">
    <property type="protein sequence ID" value="RUS66406.1"/>
    <property type="molecule type" value="Genomic_DNA"/>
</dbReference>
<keyword evidence="2" id="KW-1185">Reference proteome</keyword>
<comment type="caution">
    <text evidence="1">The sequence shown here is derived from an EMBL/GenBank/DDBJ whole genome shotgun (WGS) entry which is preliminary data.</text>
</comment>
<dbReference type="AlphaFoldDB" id="A0A433SCJ5"/>
<reference evidence="1 2" key="1">
    <citation type="submission" date="2018-01" db="EMBL/GenBank/DDBJ databases">
        <title>Saezia sanguinis gen. nov., sp. nov., in the order Burkholderiales isolated from human blood.</title>
        <authorList>
            <person name="Medina-Pascual M.J."/>
            <person name="Valdezate S."/>
            <person name="Monzon S."/>
            <person name="Cuesta I."/>
            <person name="Carrasco G."/>
            <person name="Villalon P."/>
            <person name="Saez-Nieto J.A."/>
        </authorList>
    </citation>
    <scope>NUCLEOTIDE SEQUENCE [LARGE SCALE GENOMIC DNA]</scope>
    <source>
        <strain evidence="1 2">CNM695-12</strain>
    </source>
</reference>
<accession>A0A433SCJ5</accession>
<gene>
    <name evidence="1" type="ORF">CUZ56_02132</name>
</gene>
<dbReference type="RefSeq" id="WP_275427139.1">
    <property type="nucleotide sequence ID" value="NZ_PQSP01000005.1"/>
</dbReference>
<evidence type="ECO:0000313" key="2">
    <source>
        <dbReference type="Proteomes" id="UP000286947"/>
    </source>
</evidence>
<name>A0A433SCJ5_9BURK</name>
<organism evidence="1 2">
    <name type="scientific">Saezia sanguinis</name>
    <dbReference type="NCBI Taxonomy" id="1965230"/>
    <lineage>
        <taxon>Bacteria</taxon>
        <taxon>Pseudomonadati</taxon>
        <taxon>Pseudomonadota</taxon>
        <taxon>Betaproteobacteria</taxon>
        <taxon>Burkholderiales</taxon>
        <taxon>Saeziaceae</taxon>
        <taxon>Saezia</taxon>
    </lineage>
</organism>
<dbReference type="Proteomes" id="UP000286947">
    <property type="component" value="Unassembled WGS sequence"/>
</dbReference>
<sequence length="43" mass="5072">MTTDKVLDYYYASNIKADNYLNLIQYVQKFAALVKQYEQETAC</sequence>
<protein>
    <submittedName>
        <fullName evidence="1">Uncharacterized protein</fullName>
    </submittedName>
</protein>
<proteinExistence type="predicted"/>
<evidence type="ECO:0000313" key="1">
    <source>
        <dbReference type="EMBL" id="RUS66406.1"/>
    </source>
</evidence>